<dbReference type="InterPro" id="IPR014036">
    <property type="entry name" value="DeoR-like_C"/>
</dbReference>
<dbReference type="Pfam" id="PF00455">
    <property type="entry name" value="DeoRC"/>
    <property type="match status" value="1"/>
</dbReference>
<reference evidence="5" key="1">
    <citation type="submission" date="2020-08" db="EMBL/GenBank/DDBJ databases">
        <title>Genome public.</title>
        <authorList>
            <person name="Liu C."/>
            <person name="Sun Q."/>
        </authorList>
    </citation>
    <scope>NUCLEOTIDE SEQUENCE</scope>
    <source>
        <strain evidence="5">NSJ-68</strain>
    </source>
</reference>
<organism evidence="5 6">
    <name type="scientific">Anaerosacchariphilus hominis</name>
    <dbReference type="NCBI Taxonomy" id="2763017"/>
    <lineage>
        <taxon>Bacteria</taxon>
        <taxon>Bacillati</taxon>
        <taxon>Bacillota</taxon>
        <taxon>Clostridia</taxon>
        <taxon>Lachnospirales</taxon>
        <taxon>Lachnospiraceae</taxon>
        <taxon>Anaerosacchariphilus</taxon>
    </lineage>
</organism>
<dbReference type="SUPFAM" id="SSF46785">
    <property type="entry name" value="Winged helix' DNA-binding domain"/>
    <property type="match status" value="1"/>
</dbReference>
<dbReference type="InterPro" id="IPR036390">
    <property type="entry name" value="WH_DNA-bd_sf"/>
</dbReference>
<dbReference type="PROSITE" id="PS51000">
    <property type="entry name" value="HTH_DEOR_2"/>
    <property type="match status" value="1"/>
</dbReference>
<accession>A0A923LBW9</accession>
<evidence type="ECO:0000256" key="1">
    <source>
        <dbReference type="ARBA" id="ARBA00023015"/>
    </source>
</evidence>
<gene>
    <name evidence="5" type="ORF">H8S44_07815</name>
</gene>
<keyword evidence="3" id="KW-0804">Transcription</keyword>
<evidence type="ECO:0000259" key="4">
    <source>
        <dbReference type="PROSITE" id="PS51000"/>
    </source>
</evidence>
<dbReference type="GO" id="GO:0003677">
    <property type="term" value="F:DNA binding"/>
    <property type="evidence" value="ECO:0007669"/>
    <property type="project" value="UniProtKB-KW"/>
</dbReference>
<dbReference type="PRINTS" id="PR00037">
    <property type="entry name" value="HTHLACR"/>
</dbReference>
<dbReference type="Gene3D" id="1.10.10.10">
    <property type="entry name" value="Winged helix-like DNA-binding domain superfamily/Winged helix DNA-binding domain"/>
    <property type="match status" value="1"/>
</dbReference>
<sequence>MLAIERKNEILSILQKEQRVLVSELSKRYDVTDETIRRDLEKLEQEGFVKRTYGGAVLNKNHDVDMPLRIREKTNRDEKQIIAGLVRSLVEEGDRIMLDASSTSLMIAKELKEMKKLIVITNSVEVLIELAGHDGIQVISTGGNLNETSLSLVGNAAQKVLNGYHVDKAVFSCKGLDMEAGMTDSNELDSDIKNAMSACADTAILAVDSSKFDKVSFVKTMQLKSGDILVTDRAPSRDWKTYLEEKGIRLVTPAE</sequence>
<name>A0A923LBW9_9FIRM</name>
<dbReference type="Pfam" id="PF08220">
    <property type="entry name" value="HTH_DeoR"/>
    <property type="match status" value="1"/>
</dbReference>
<dbReference type="InterPro" id="IPR001034">
    <property type="entry name" value="DeoR_HTH"/>
</dbReference>
<dbReference type="Proteomes" id="UP000649345">
    <property type="component" value="Unassembled WGS sequence"/>
</dbReference>
<keyword evidence="2" id="KW-0238">DNA-binding</keyword>
<proteinExistence type="predicted"/>
<comment type="caution">
    <text evidence="5">The sequence shown here is derived from an EMBL/GenBank/DDBJ whole genome shotgun (WGS) entry which is preliminary data.</text>
</comment>
<dbReference type="GO" id="GO:0003700">
    <property type="term" value="F:DNA-binding transcription factor activity"/>
    <property type="evidence" value="ECO:0007669"/>
    <property type="project" value="InterPro"/>
</dbReference>
<protein>
    <submittedName>
        <fullName evidence="5">DeoR/GlpR transcriptional regulator</fullName>
    </submittedName>
</protein>
<keyword evidence="1" id="KW-0805">Transcription regulation</keyword>
<evidence type="ECO:0000313" key="6">
    <source>
        <dbReference type="Proteomes" id="UP000649345"/>
    </source>
</evidence>
<feature type="domain" description="HTH deoR-type" evidence="4">
    <location>
        <begin position="3"/>
        <end position="58"/>
    </location>
</feature>
<dbReference type="EMBL" id="JACOOR010000004">
    <property type="protein sequence ID" value="MBC5659674.1"/>
    <property type="molecule type" value="Genomic_DNA"/>
</dbReference>
<keyword evidence="6" id="KW-1185">Reference proteome</keyword>
<dbReference type="InterPro" id="IPR036388">
    <property type="entry name" value="WH-like_DNA-bd_sf"/>
</dbReference>
<dbReference type="SUPFAM" id="SSF100950">
    <property type="entry name" value="NagB/RpiA/CoA transferase-like"/>
    <property type="match status" value="1"/>
</dbReference>
<dbReference type="InterPro" id="IPR050313">
    <property type="entry name" value="Carb_Metab_HTH_regulators"/>
</dbReference>
<dbReference type="SMART" id="SM00420">
    <property type="entry name" value="HTH_DEOR"/>
    <property type="match status" value="1"/>
</dbReference>
<dbReference type="RefSeq" id="WP_186997535.1">
    <property type="nucleotide sequence ID" value="NZ_JACOOR010000004.1"/>
</dbReference>
<dbReference type="InterPro" id="IPR018356">
    <property type="entry name" value="Tscrpt_reg_HTH_DeoR_CS"/>
</dbReference>
<evidence type="ECO:0000256" key="3">
    <source>
        <dbReference type="ARBA" id="ARBA00023163"/>
    </source>
</evidence>
<evidence type="ECO:0000256" key="2">
    <source>
        <dbReference type="ARBA" id="ARBA00023125"/>
    </source>
</evidence>
<dbReference type="InterPro" id="IPR037171">
    <property type="entry name" value="NagB/RpiA_transferase-like"/>
</dbReference>
<dbReference type="AlphaFoldDB" id="A0A923LBW9"/>
<dbReference type="PROSITE" id="PS00894">
    <property type="entry name" value="HTH_DEOR_1"/>
    <property type="match status" value="1"/>
</dbReference>
<dbReference type="SMART" id="SM01134">
    <property type="entry name" value="DeoRC"/>
    <property type="match status" value="1"/>
</dbReference>
<dbReference type="PANTHER" id="PTHR30363">
    <property type="entry name" value="HTH-TYPE TRANSCRIPTIONAL REGULATOR SRLR-RELATED"/>
    <property type="match status" value="1"/>
</dbReference>
<evidence type="ECO:0000313" key="5">
    <source>
        <dbReference type="EMBL" id="MBC5659674.1"/>
    </source>
</evidence>
<dbReference type="PANTHER" id="PTHR30363:SF44">
    <property type="entry name" value="AGA OPERON TRANSCRIPTIONAL REPRESSOR-RELATED"/>
    <property type="match status" value="1"/>
</dbReference>